<name>A0A8S5S9P6_9CAUD</name>
<organism evidence="1">
    <name type="scientific">Myoviridae sp. ctByu2</name>
    <dbReference type="NCBI Taxonomy" id="2827668"/>
    <lineage>
        <taxon>Viruses</taxon>
        <taxon>Duplodnaviria</taxon>
        <taxon>Heunggongvirae</taxon>
        <taxon>Uroviricota</taxon>
        <taxon>Caudoviricetes</taxon>
    </lineage>
</organism>
<proteinExistence type="predicted"/>
<reference evidence="1" key="1">
    <citation type="journal article" date="2021" name="Proc. Natl. Acad. Sci. U.S.A.">
        <title>A Catalog of Tens of Thousands of Viruses from Human Metagenomes Reveals Hidden Associations with Chronic Diseases.</title>
        <authorList>
            <person name="Tisza M.J."/>
            <person name="Buck C.B."/>
        </authorList>
    </citation>
    <scope>NUCLEOTIDE SEQUENCE</scope>
    <source>
        <strain evidence="1">CtByu2</strain>
    </source>
</reference>
<sequence length="80" mass="9626">MATNQKDIDHINAHKNLDVQTSVIPRYPEIEKIVRYERTPEHYREENEVAAYAAMGRPNANTNTKSWYRDIYEFYQNNEY</sequence>
<accession>A0A8S5S9P6</accession>
<evidence type="ECO:0000313" key="1">
    <source>
        <dbReference type="EMBL" id="DAF47681.1"/>
    </source>
</evidence>
<protein>
    <submittedName>
        <fullName evidence="1">Uncharacterized protein</fullName>
    </submittedName>
</protein>
<dbReference type="EMBL" id="BK032557">
    <property type="protein sequence ID" value="DAF47681.1"/>
    <property type="molecule type" value="Genomic_DNA"/>
</dbReference>